<feature type="region of interest" description="Disordered" evidence="1">
    <location>
        <begin position="19"/>
        <end position="43"/>
    </location>
</feature>
<comment type="caution">
    <text evidence="2">The sequence shown here is derived from an EMBL/GenBank/DDBJ whole genome shotgun (WGS) entry which is preliminary data.</text>
</comment>
<dbReference type="AlphaFoldDB" id="A0A255G777"/>
<dbReference type="SUPFAM" id="SSF46785">
    <property type="entry name" value="Winged helix' DNA-binding domain"/>
    <property type="match status" value="1"/>
</dbReference>
<dbReference type="InterPro" id="IPR036390">
    <property type="entry name" value="WH_DNA-bd_sf"/>
</dbReference>
<dbReference type="EMBL" id="NMVO01000018">
    <property type="protein sequence ID" value="OYO08704.1"/>
    <property type="molecule type" value="Genomic_DNA"/>
</dbReference>
<keyword evidence="3" id="KW-1185">Reference proteome</keyword>
<dbReference type="OrthoDB" id="3730926at2"/>
<gene>
    <name evidence="2" type="ORF">CGZ94_19535</name>
</gene>
<protein>
    <submittedName>
        <fullName evidence="2">ArsR family transcriptional regulator</fullName>
    </submittedName>
</protein>
<dbReference type="Proteomes" id="UP000215896">
    <property type="component" value="Unassembled WGS sequence"/>
</dbReference>
<evidence type="ECO:0000313" key="3">
    <source>
        <dbReference type="Proteomes" id="UP000215896"/>
    </source>
</evidence>
<dbReference type="CDD" id="cd00090">
    <property type="entry name" value="HTH_ARSR"/>
    <property type="match status" value="1"/>
</dbReference>
<sequence>MELEERVAALEAAVARLTGTGSAAATDSRPAAESTDPNPDRDSDFWYLEELERREPEGAVAFTGSVEVPERGPVRWQYGSTSERLAEADWSAYATQLDALGHPVRLTLLQLIHSGVRSTAELAAQEGLGTTGQLHHHLRVLINAGWLASTGRGHYEIPATRVIPLLAIVLAARPT</sequence>
<dbReference type="InterPro" id="IPR036388">
    <property type="entry name" value="WH-like_DNA-bd_sf"/>
</dbReference>
<evidence type="ECO:0000256" key="1">
    <source>
        <dbReference type="SAM" id="MobiDB-lite"/>
    </source>
</evidence>
<accession>A0A255G777</accession>
<proteinExistence type="predicted"/>
<dbReference type="InterPro" id="IPR011991">
    <property type="entry name" value="ArsR-like_HTH"/>
</dbReference>
<evidence type="ECO:0000313" key="2">
    <source>
        <dbReference type="EMBL" id="OYO08704.1"/>
    </source>
</evidence>
<dbReference type="RefSeq" id="WP_094406913.1">
    <property type="nucleotide sequence ID" value="NZ_NMVO01000018.1"/>
</dbReference>
<organism evidence="2 3">
    <name type="scientific">Enemella evansiae</name>
    <dbReference type="NCBI Taxonomy" id="2016499"/>
    <lineage>
        <taxon>Bacteria</taxon>
        <taxon>Bacillati</taxon>
        <taxon>Actinomycetota</taxon>
        <taxon>Actinomycetes</taxon>
        <taxon>Propionibacteriales</taxon>
        <taxon>Propionibacteriaceae</taxon>
        <taxon>Enemella</taxon>
    </lineage>
</organism>
<name>A0A255G777_9ACTN</name>
<dbReference type="Gene3D" id="1.10.10.10">
    <property type="entry name" value="Winged helix-like DNA-binding domain superfamily/Winged helix DNA-binding domain"/>
    <property type="match status" value="1"/>
</dbReference>
<reference evidence="2 3" key="1">
    <citation type="submission" date="2017-07" db="EMBL/GenBank/DDBJ databases">
        <title>Draft whole genome sequences of clinical Proprionibacteriaceae strains.</title>
        <authorList>
            <person name="Bernier A.-M."/>
            <person name="Bernard K."/>
            <person name="Domingo M.-C."/>
        </authorList>
    </citation>
    <scope>NUCLEOTIDE SEQUENCE [LARGE SCALE GENOMIC DNA]</scope>
    <source>
        <strain evidence="2 3">NML 030167</strain>
    </source>
</reference>